<dbReference type="SUPFAM" id="SSF51730">
    <property type="entry name" value="FAD-linked oxidoreductase"/>
    <property type="match status" value="1"/>
</dbReference>
<comment type="pathway">
    <text evidence="2 12">One-carbon metabolism; tetrahydrofolate interconversion.</text>
</comment>
<keyword evidence="5 12" id="KW-0285">Flavoprotein</keyword>
<dbReference type="GO" id="GO:0071949">
    <property type="term" value="F:FAD binding"/>
    <property type="evidence" value="ECO:0007669"/>
    <property type="project" value="TreeGrafter"/>
</dbReference>
<dbReference type="InterPro" id="IPR029041">
    <property type="entry name" value="FAD-linked_oxidoreductase-like"/>
</dbReference>
<keyword evidence="8" id="KW-0520">NAD</keyword>
<protein>
    <recommendedName>
        <fullName evidence="12">Methylenetetrahydrofolate reductase</fullName>
        <ecNumber evidence="12">1.5.1.54</ecNumber>
    </recommendedName>
</protein>
<dbReference type="RefSeq" id="WP_010526957.1">
    <property type="nucleotide sequence ID" value="NZ_AFSL01000024.1"/>
</dbReference>
<evidence type="ECO:0000256" key="3">
    <source>
        <dbReference type="ARBA" id="ARBA00006743"/>
    </source>
</evidence>
<dbReference type="GO" id="GO:0106312">
    <property type="term" value="F:methylenetetrahydrofolate reductase (NADH) activity"/>
    <property type="evidence" value="ECO:0007669"/>
    <property type="project" value="UniProtKB-EC"/>
</dbReference>
<dbReference type="OrthoDB" id="9812555at2"/>
<dbReference type="GO" id="GO:0009086">
    <property type="term" value="P:methionine biosynthetic process"/>
    <property type="evidence" value="ECO:0007669"/>
    <property type="project" value="UniProtKB-KW"/>
</dbReference>
<keyword evidence="4" id="KW-0028">Amino-acid biosynthesis</keyword>
<dbReference type="UniPathway" id="UPA00193"/>
<comment type="similarity">
    <text evidence="3 12">Belongs to the methylenetetrahydrofolate reductase family.</text>
</comment>
<keyword evidence="7 12" id="KW-0560">Oxidoreductase</keyword>
<dbReference type="PANTHER" id="PTHR45754:SF3">
    <property type="entry name" value="METHYLENETETRAHYDROFOLATE REDUCTASE (NADPH)"/>
    <property type="match status" value="1"/>
</dbReference>
<dbReference type="InterPro" id="IPR003171">
    <property type="entry name" value="Mehydrof_redctse-like"/>
</dbReference>
<evidence type="ECO:0000256" key="2">
    <source>
        <dbReference type="ARBA" id="ARBA00004777"/>
    </source>
</evidence>
<dbReference type="EC" id="1.5.1.54" evidence="12"/>
<dbReference type="EMBL" id="FONA01000001">
    <property type="protein sequence ID" value="SFD72126.1"/>
    <property type="molecule type" value="Genomic_DNA"/>
</dbReference>
<evidence type="ECO:0000256" key="1">
    <source>
        <dbReference type="ARBA" id="ARBA00001974"/>
    </source>
</evidence>
<evidence type="ECO:0000313" key="13">
    <source>
        <dbReference type="EMBL" id="SFD72126.1"/>
    </source>
</evidence>
<gene>
    <name evidence="13" type="ORF">SAMN05444380_101136</name>
</gene>
<proteinExistence type="inferred from homology"/>
<dbReference type="STRING" id="385682.SAMN05444380_101136"/>
<comment type="cofactor">
    <cofactor evidence="1 12">
        <name>FAD</name>
        <dbReference type="ChEBI" id="CHEBI:57692"/>
    </cofactor>
</comment>
<organism evidence="13 14">
    <name type="scientific">Thermophagus xiamenensis</name>
    <dbReference type="NCBI Taxonomy" id="385682"/>
    <lineage>
        <taxon>Bacteria</taxon>
        <taxon>Pseudomonadati</taxon>
        <taxon>Bacteroidota</taxon>
        <taxon>Bacteroidia</taxon>
        <taxon>Marinilabiliales</taxon>
        <taxon>Marinilabiliaceae</taxon>
        <taxon>Thermophagus</taxon>
    </lineage>
</organism>
<evidence type="ECO:0000313" key="14">
    <source>
        <dbReference type="Proteomes" id="UP000181976"/>
    </source>
</evidence>
<evidence type="ECO:0000256" key="12">
    <source>
        <dbReference type="RuleBase" id="RU003862"/>
    </source>
</evidence>
<evidence type="ECO:0000256" key="10">
    <source>
        <dbReference type="ARBA" id="ARBA00034478"/>
    </source>
</evidence>
<evidence type="ECO:0000256" key="9">
    <source>
        <dbReference type="ARBA" id="ARBA00023167"/>
    </source>
</evidence>
<evidence type="ECO:0000256" key="7">
    <source>
        <dbReference type="ARBA" id="ARBA00023002"/>
    </source>
</evidence>
<sequence>MTTVAELIRNTNKPSFSFELLPPLKGNSIQRVFNTIDRLKEFSPLYINITTHRDEIVYKKNDKGIIERRVYRKRPGTVAVAASIQNKYQIPVVPHMICRGFSKSETEYALIDLNFLGIHDLLLLRGDNSSRHEFVNDEKKEENAYAIDLIHQVNDLNSGRFLDGTLMEPFATPFSYGVAGYPEKHADAPNLEADIYWLKQKVEAGAEYVITQMFFDNEKFFSFVKKCREAGITVPIVPGIKPINLKNQLNILPKVFHTEIPEPLAHELRKCKNNEETTIVGTQWAIMQCKELLQNGFHLIHFYTMMATQSVYNIAKEIY</sequence>
<dbReference type="InParanoid" id="A0A1I1UMW0"/>
<dbReference type="eggNOG" id="COG0685">
    <property type="taxonomic scope" value="Bacteria"/>
</dbReference>
<reference evidence="13 14" key="1">
    <citation type="submission" date="2016-10" db="EMBL/GenBank/DDBJ databases">
        <authorList>
            <person name="de Groot N.N."/>
        </authorList>
    </citation>
    <scope>NUCLEOTIDE SEQUENCE [LARGE SCALE GENOMIC DNA]</scope>
    <source>
        <strain evidence="13 14">DSM 19012</strain>
    </source>
</reference>
<evidence type="ECO:0000256" key="5">
    <source>
        <dbReference type="ARBA" id="ARBA00022630"/>
    </source>
</evidence>
<accession>A0A1I1UMW0</accession>
<dbReference type="Proteomes" id="UP000181976">
    <property type="component" value="Unassembled WGS sequence"/>
</dbReference>
<dbReference type="Pfam" id="PF02219">
    <property type="entry name" value="MTHFR"/>
    <property type="match status" value="1"/>
</dbReference>
<evidence type="ECO:0000256" key="8">
    <source>
        <dbReference type="ARBA" id="ARBA00023027"/>
    </source>
</evidence>
<dbReference type="InterPro" id="IPR004620">
    <property type="entry name" value="MTHF_reductase_bac"/>
</dbReference>
<dbReference type="AlphaFoldDB" id="A0A1I1UMW0"/>
<evidence type="ECO:0000256" key="11">
    <source>
        <dbReference type="ARBA" id="ARBA00048628"/>
    </source>
</evidence>
<keyword evidence="6 12" id="KW-0274">FAD</keyword>
<dbReference type="FunCoup" id="A0A1I1UMW0">
    <property type="interactions" value="311"/>
</dbReference>
<name>A0A1I1UMW0_9BACT</name>
<evidence type="ECO:0000256" key="4">
    <source>
        <dbReference type="ARBA" id="ARBA00022605"/>
    </source>
</evidence>
<dbReference type="CDD" id="cd00537">
    <property type="entry name" value="MTHFR"/>
    <property type="match status" value="1"/>
</dbReference>
<keyword evidence="9" id="KW-0486">Methionine biosynthesis</keyword>
<dbReference type="Gene3D" id="3.20.20.220">
    <property type="match status" value="1"/>
</dbReference>
<dbReference type="NCBIfam" id="TIGR00676">
    <property type="entry name" value="fadh2"/>
    <property type="match status" value="1"/>
</dbReference>
<dbReference type="FunFam" id="3.20.20.220:FF:000015">
    <property type="entry name" value="Methylenetetrahydrofolate reductase"/>
    <property type="match status" value="1"/>
</dbReference>
<comment type="pathway">
    <text evidence="10">Amino-acid biosynthesis; L-methionine biosynthesis via de novo pathway.</text>
</comment>
<evidence type="ECO:0000256" key="6">
    <source>
        <dbReference type="ARBA" id="ARBA00022827"/>
    </source>
</evidence>
<dbReference type="PANTHER" id="PTHR45754">
    <property type="entry name" value="METHYLENETETRAHYDROFOLATE REDUCTASE"/>
    <property type="match status" value="1"/>
</dbReference>
<keyword evidence="14" id="KW-1185">Reference proteome</keyword>
<comment type="catalytic activity">
    <reaction evidence="11">
        <text>(6S)-5-methyl-5,6,7,8-tetrahydrofolate + NAD(+) = (6R)-5,10-methylene-5,6,7,8-tetrahydrofolate + NADH + H(+)</text>
        <dbReference type="Rhea" id="RHEA:19821"/>
        <dbReference type="ChEBI" id="CHEBI:15378"/>
        <dbReference type="ChEBI" id="CHEBI:15636"/>
        <dbReference type="ChEBI" id="CHEBI:18608"/>
        <dbReference type="ChEBI" id="CHEBI:57540"/>
        <dbReference type="ChEBI" id="CHEBI:57945"/>
        <dbReference type="EC" id="1.5.1.54"/>
    </reaction>
    <physiologicalReaction direction="right-to-left" evidence="11">
        <dbReference type="Rhea" id="RHEA:19823"/>
    </physiologicalReaction>
</comment>
<dbReference type="GO" id="GO:0035999">
    <property type="term" value="P:tetrahydrofolate interconversion"/>
    <property type="evidence" value="ECO:0007669"/>
    <property type="project" value="UniProtKB-UniPathway"/>
</dbReference>
<dbReference type="GO" id="GO:0005829">
    <property type="term" value="C:cytosol"/>
    <property type="evidence" value="ECO:0007669"/>
    <property type="project" value="InterPro"/>
</dbReference>